<protein>
    <submittedName>
        <fullName evidence="1">Uncharacterized protein</fullName>
    </submittedName>
</protein>
<name>A0ACD5ZQ25_AVESA</name>
<organism evidence="1 2">
    <name type="scientific">Avena sativa</name>
    <name type="common">Oat</name>
    <dbReference type="NCBI Taxonomy" id="4498"/>
    <lineage>
        <taxon>Eukaryota</taxon>
        <taxon>Viridiplantae</taxon>
        <taxon>Streptophyta</taxon>
        <taxon>Embryophyta</taxon>
        <taxon>Tracheophyta</taxon>
        <taxon>Spermatophyta</taxon>
        <taxon>Magnoliopsida</taxon>
        <taxon>Liliopsida</taxon>
        <taxon>Poales</taxon>
        <taxon>Poaceae</taxon>
        <taxon>BOP clade</taxon>
        <taxon>Pooideae</taxon>
        <taxon>Poodae</taxon>
        <taxon>Poeae</taxon>
        <taxon>Poeae Chloroplast Group 1 (Aveneae type)</taxon>
        <taxon>Aveninae</taxon>
        <taxon>Avena</taxon>
    </lineage>
</organism>
<keyword evidence="2" id="KW-1185">Reference proteome</keyword>
<dbReference type="Proteomes" id="UP001732700">
    <property type="component" value="Chromosome 7A"/>
</dbReference>
<sequence length="377" mass="41594">MSKPLCGVSVLLVLLLLQLQANLGWAALESESELSLFRRYESIFSFGNSYTDTGNNPVVFAANSVSNSVVRPPYGSKFFGRPTGRCSNGRLIIDFIAQRLGLPLVPPSLAHNGSFLRGANFAVGASTTLDSAFFHDGSNPGFKFPLNTSLGVQLQWFESLKPSLCRTTRDCKKLFGRSLFFVGEFGVNDYHFSFMSKSMQQIKAIVPDVVRAISLAIERLIKHGATSFIVPGTIPSGCVPQILNFFRKDDPKEYNSTTGCLEGYNKLGMHHNLLLQKALKKLQSKYYPRVTIVYADLFGPMMEMVESSRKFGFEKDVLTMCCGGPGALICGDDGANVCKNPSARLFWDDVHLTEKAYSYIAQSWMHNIENPAGQSSL</sequence>
<accession>A0ACD5ZQ25</accession>
<evidence type="ECO:0000313" key="1">
    <source>
        <dbReference type="EnsemblPlants" id="AVESA.00010b.r2.7AG1207260.1.CDS"/>
    </source>
</evidence>
<reference evidence="1" key="1">
    <citation type="submission" date="2021-05" db="EMBL/GenBank/DDBJ databases">
        <authorList>
            <person name="Scholz U."/>
            <person name="Mascher M."/>
            <person name="Fiebig A."/>
        </authorList>
    </citation>
    <scope>NUCLEOTIDE SEQUENCE [LARGE SCALE GENOMIC DNA]</scope>
</reference>
<proteinExistence type="predicted"/>
<dbReference type="EnsemblPlants" id="AVESA.00010b.r2.7AG1207260.1">
    <property type="protein sequence ID" value="AVESA.00010b.r2.7AG1207260.1.CDS"/>
    <property type="gene ID" value="AVESA.00010b.r2.7AG1207260"/>
</dbReference>
<evidence type="ECO:0000313" key="2">
    <source>
        <dbReference type="Proteomes" id="UP001732700"/>
    </source>
</evidence>
<reference evidence="1" key="2">
    <citation type="submission" date="2025-09" db="UniProtKB">
        <authorList>
            <consortium name="EnsemblPlants"/>
        </authorList>
    </citation>
    <scope>IDENTIFICATION</scope>
</reference>